<dbReference type="InterPro" id="IPR036196">
    <property type="entry name" value="Ptyr_pPase_sf"/>
</dbReference>
<dbReference type="KEGG" id="ntr:B0W44_17065"/>
<dbReference type="Gene3D" id="3.40.50.2300">
    <property type="match status" value="1"/>
</dbReference>
<dbReference type="PANTHER" id="PTHR11717:SF31">
    <property type="entry name" value="LOW MOLECULAR WEIGHT PROTEIN-TYROSINE-PHOSPHATASE ETP-RELATED"/>
    <property type="match status" value="1"/>
</dbReference>
<feature type="active site" description="Proton donor" evidence="4">
    <location>
        <position position="139"/>
    </location>
</feature>
<dbReference type="CDD" id="cd16344">
    <property type="entry name" value="LMWPAP"/>
    <property type="match status" value="1"/>
</dbReference>
<gene>
    <name evidence="7" type="ORF">B0W44_17065</name>
</gene>
<feature type="region of interest" description="Disordered" evidence="5">
    <location>
        <begin position="110"/>
        <end position="145"/>
    </location>
</feature>
<evidence type="ECO:0000256" key="4">
    <source>
        <dbReference type="PIRSR" id="PIRSR617867-1"/>
    </source>
</evidence>
<dbReference type="AlphaFoldDB" id="A0A1U9KC28"/>
<evidence type="ECO:0000256" key="3">
    <source>
        <dbReference type="ARBA" id="ARBA00022912"/>
    </source>
</evidence>
<feature type="active site" description="Nucleophile" evidence="4">
    <location>
        <position position="13"/>
    </location>
</feature>
<dbReference type="EMBL" id="CP019699">
    <property type="protein sequence ID" value="AQS57639.1"/>
    <property type="molecule type" value="Genomic_DNA"/>
</dbReference>
<dbReference type="InterPro" id="IPR050438">
    <property type="entry name" value="LMW_PTPase"/>
</dbReference>
<dbReference type="PANTHER" id="PTHR11717">
    <property type="entry name" value="LOW MOLECULAR WEIGHT PROTEIN TYROSINE PHOSPHATASE"/>
    <property type="match status" value="1"/>
</dbReference>
<dbReference type="GO" id="GO:0004725">
    <property type="term" value="F:protein tyrosine phosphatase activity"/>
    <property type="evidence" value="ECO:0007669"/>
    <property type="project" value="InterPro"/>
</dbReference>
<organism evidence="7 8">
    <name type="scientific">Novibacillus thermophilus</name>
    <dbReference type="NCBI Taxonomy" id="1471761"/>
    <lineage>
        <taxon>Bacteria</taxon>
        <taxon>Bacillati</taxon>
        <taxon>Bacillota</taxon>
        <taxon>Bacilli</taxon>
        <taxon>Bacillales</taxon>
        <taxon>Thermoactinomycetaceae</taxon>
        <taxon>Novibacillus</taxon>
    </lineage>
</organism>
<accession>A0A1U9KC28</accession>
<protein>
    <recommendedName>
        <fullName evidence="6">Phosphotyrosine protein phosphatase I domain-containing protein</fullName>
    </recommendedName>
</protein>
<keyword evidence="8" id="KW-1185">Reference proteome</keyword>
<evidence type="ECO:0000313" key="8">
    <source>
        <dbReference type="Proteomes" id="UP000188603"/>
    </source>
</evidence>
<name>A0A1U9KC28_9BACL</name>
<sequence length="171" mass="18865">MRILFVCTGNTCRSPMAEGLFRRLARESELDVDVRSAGVAAIPGADFADNAVTVLKEREALFEGSATAVSPEIMAWADIVLVMTAQHKQSLSARFTEHAGKIHLLKEYVNENERERRQSQNADRPKENGEAPASNDITDPVGGTLDDYRHCADELESLLRRLVARLKAQGT</sequence>
<evidence type="ECO:0000256" key="1">
    <source>
        <dbReference type="ARBA" id="ARBA00011063"/>
    </source>
</evidence>
<evidence type="ECO:0000259" key="6">
    <source>
        <dbReference type="SMART" id="SM00226"/>
    </source>
</evidence>
<keyword evidence="2" id="KW-0378">Hydrolase</keyword>
<dbReference type="SMART" id="SM00226">
    <property type="entry name" value="LMWPc"/>
    <property type="match status" value="1"/>
</dbReference>
<evidence type="ECO:0000313" key="7">
    <source>
        <dbReference type="EMBL" id="AQS57639.1"/>
    </source>
</evidence>
<evidence type="ECO:0000256" key="2">
    <source>
        <dbReference type="ARBA" id="ARBA00022801"/>
    </source>
</evidence>
<dbReference type="Pfam" id="PF01451">
    <property type="entry name" value="LMWPc"/>
    <property type="match status" value="1"/>
</dbReference>
<dbReference type="PRINTS" id="PR00719">
    <property type="entry name" value="LMWPTPASE"/>
</dbReference>
<feature type="compositionally biased region" description="Basic and acidic residues" evidence="5">
    <location>
        <begin position="110"/>
        <end position="129"/>
    </location>
</feature>
<reference evidence="7 8" key="1">
    <citation type="journal article" date="2015" name="Int. J. Syst. Evol. Microbiol.">
        <title>Novibacillus thermophilus gen. nov., sp. nov., a Gram-staining-negative and moderately thermophilic member of the family Thermoactinomycetaceae.</title>
        <authorList>
            <person name="Yang G."/>
            <person name="Chen J."/>
            <person name="Zhou S."/>
        </authorList>
    </citation>
    <scope>NUCLEOTIDE SEQUENCE [LARGE SCALE GENOMIC DNA]</scope>
    <source>
        <strain evidence="7 8">SG-1</strain>
    </source>
</reference>
<dbReference type="InterPro" id="IPR023485">
    <property type="entry name" value="Ptyr_pPase"/>
</dbReference>
<proteinExistence type="inferred from homology"/>
<evidence type="ECO:0000256" key="5">
    <source>
        <dbReference type="SAM" id="MobiDB-lite"/>
    </source>
</evidence>
<feature type="active site" description="Nucleophile" evidence="4">
    <location>
        <position position="7"/>
    </location>
</feature>
<dbReference type="Proteomes" id="UP000188603">
    <property type="component" value="Chromosome"/>
</dbReference>
<dbReference type="InterPro" id="IPR017867">
    <property type="entry name" value="Tyr_phospatase_low_mol_wt"/>
</dbReference>
<dbReference type="STRING" id="1471761.B0W44_17065"/>
<feature type="domain" description="Phosphotyrosine protein phosphatase I" evidence="6">
    <location>
        <begin position="1"/>
        <end position="165"/>
    </location>
</feature>
<keyword evidence="3" id="KW-0904">Protein phosphatase</keyword>
<dbReference type="SUPFAM" id="SSF52788">
    <property type="entry name" value="Phosphotyrosine protein phosphatases I"/>
    <property type="match status" value="1"/>
</dbReference>
<comment type="similarity">
    <text evidence="1">Belongs to the low molecular weight phosphotyrosine protein phosphatase family.</text>
</comment>